<dbReference type="PANTHER" id="PTHR43072:SF23">
    <property type="entry name" value="UPF0039 PROTEIN C11D3.02C"/>
    <property type="match status" value="1"/>
</dbReference>
<evidence type="ECO:0000313" key="4">
    <source>
        <dbReference type="EMBL" id="RMX06030.1"/>
    </source>
</evidence>
<organism evidence="4 5">
    <name type="scientific">Corticibacter populi</name>
    <dbReference type="NCBI Taxonomy" id="1550736"/>
    <lineage>
        <taxon>Bacteria</taxon>
        <taxon>Pseudomonadati</taxon>
        <taxon>Pseudomonadota</taxon>
        <taxon>Betaproteobacteria</taxon>
        <taxon>Burkholderiales</taxon>
        <taxon>Comamonadaceae</taxon>
        <taxon>Corticibacter</taxon>
    </lineage>
</organism>
<dbReference type="PROSITE" id="PS51186">
    <property type="entry name" value="GNAT"/>
    <property type="match status" value="1"/>
</dbReference>
<accession>A0A3M6QSM0</accession>
<dbReference type="CDD" id="cd04301">
    <property type="entry name" value="NAT_SF"/>
    <property type="match status" value="1"/>
</dbReference>
<evidence type="ECO:0000313" key="5">
    <source>
        <dbReference type="Proteomes" id="UP000278006"/>
    </source>
</evidence>
<keyword evidence="2" id="KW-0012">Acyltransferase</keyword>
<reference evidence="4 5" key="1">
    <citation type="submission" date="2018-10" db="EMBL/GenBank/DDBJ databases">
        <title>Draft genome of Cortibacter populi DSM10536.</title>
        <authorList>
            <person name="Bernier A.-M."/>
            <person name="Bernard K."/>
        </authorList>
    </citation>
    <scope>NUCLEOTIDE SEQUENCE [LARGE SCALE GENOMIC DNA]</scope>
    <source>
        <strain evidence="4 5">DSM 105136</strain>
    </source>
</reference>
<dbReference type="SUPFAM" id="SSF55729">
    <property type="entry name" value="Acyl-CoA N-acyltransferases (Nat)"/>
    <property type="match status" value="1"/>
</dbReference>
<dbReference type="Pfam" id="PF00583">
    <property type="entry name" value="Acetyltransf_1"/>
    <property type="match status" value="1"/>
</dbReference>
<sequence>MIPCNAEAHGDAVLEIFNDAIANTTASYDERLHTEESIRRWFDAKQGAGCPVIAAIDTTSGELLGFAAYGPFRTQSGYRLTVEHSVYVHQRQRGKGLGRALLQRLLELARAQGLHLMVGVIDMANQPSIALHAQLGFSHAGTLRQAGAKFGRWLDVGFFQYLLDQDEAPRPAPANP</sequence>
<keyword evidence="5" id="KW-1185">Reference proteome</keyword>
<dbReference type="OrthoDB" id="5459937at2"/>
<dbReference type="InterPro" id="IPR016181">
    <property type="entry name" value="Acyl_CoA_acyltransferase"/>
</dbReference>
<protein>
    <submittedName>
        <fullName evidence="4">N-acetyltransferase family protein</fullName>
    </submittedName>
</protein>
<keyword evidence="1 4" id="KW-0808">Transferase</keyword>
<proteinExistence type="predicted"/>
<dbReference type="PANTHER" id="PTHR43072">
    <property type="entry name" value="N-ACETYLTRANSFERASE"/>
    <property type="match status" value="1"/>
</dbReference>
<gene>
    <name evidence="4" type="ORF">D8I35_11130</name>
</gene>
<dbReference type="InterPro" id="IPR000182">
    <property type="entry name" value="GNAT_dom"/>
</dbReference>
<feature type="domain" description="N-acetyltransferase" evidence="3">
    <location>
        <begin position="1"/>
        <end position="155"/>
    </location>
</feature>
<evidence type="ECO:0000259" key="3">
    <source>
        <dbReference type="PROSITE" id="PS51186"/>
    </source>
</evidence>
<dbReference type="EMBL" id="RDQO01000003">
    <property type="protein sequence ID" value="RMX06030.1"/>
    <property type="molecule type" value="Genomic_DNA"/>
</dbReference>
<comment type="caution">
    <text evidence="4">The sequence shown here is derived from an EMBL/GenBank/DDBJ whole genome shotgun (WGS) entry which is preliminary data.</text>
</comment>
<evidence type="ECO:0000256" key="2">
    <source>
        <dbReference type="ARBA" id="ARBA00023315"/>
    </source>
</evidence>
<dbReference type="Gene3D" id="3.40.630.30">
    <property type="match status" value="1"/>
</dbReference>
<dbReference type="Proteomes" id="UP000278006">
    <property type="component" value="Unassembled WGS sequence"/>
</dbReference>
<dbReference type="GO" id="GO:0016747">
    <property type="term" value="F:acyltransferase activity, transferring groups other than amino-acyl groups"/>
    <property type="evidence" value="ECO:0007669"/>
    <property type="project" value="InterPro"/>
</dbReference>
<evidence type="ECO:0000256" key="1">
    <source>
        <dbReference type="ARBA" id="ARBA00022679"/>
    </source>
</evidence>
<name>A0A3M6QSM0_9BURK</name>
<dbReference type="AlphaFoldDB" id="A0A3M6QSM0"/>